<dbReference type="GeneID" id="77948089"/>
<organism evidence="1 2">
    <name type="scientific">Pseudomonas virus PBPA162</name>
    <dbReference type="NCBI Taxonomy" id="2588096"/>
    <lineage>
        <taxon>Viruses</taxon>
        <taxon>Duplodnaviria</taxon>
        <taxon>Heunggongvirae</taxon>
        <taxon>Uroviricota</taxon>
        <taxon>Caudoviricetes</taxon>
        <taxon>Queuovirinae</taxon>
        <taxon>Iggyvirus</taxon>
        <taxon>Iggyvirus PBPA162</taxon>
    </lineage>
</organism>
<reference evidence="1 2" key="1">
    <citation type="submission" date="2019-04" db="EMBL/GenBank/DDBJ databases">
        <title>Complete genome sequence of a novel bacteriophage, PBPA162, infecting Pseudomonas aeruginosa.</title>
        <authorList>
            <person name="Myung H."/>
            <person name="Hong H."/>
            <person name="Cho J."/>
        </authorList>
    </citation>
    <scope>NUCLEOTIDE SEQUENCE [LARGE SCALE GENOMIC DNA]</scope>
</reference>
<dbReference type="EMBL" id="MK816297">
    <property type="protein sequence ID" value="QDB70904.1"/>
    <property type="molecule type" value="Genomic_DNA"/>
</dbReference>
<sequence length="132" mass="14980">MEITKSAINVTTMAYSQVEYILDDAKRRGINALLVTNSQSEYEFWKGKGVACEQWRNVLRDQPAQAQCSVIMMDITPQDFRRWCQAKSGTTKSCAMCGNWKLVLLRSQNKKLCPDCGNEIDWDLAPGQRAIV</sequence>
<dbReference type="RefSeq" id="YP_010671833.1">
    <property type="nucleotide sequence ID" value="NC_070971.1"/>
</dbReference>
<keyword evidence="2" id="KW-1185">Reference proteome</keyword>
<evidence type="ECO:0000313" key="1">
    <source>
        <dbReference type="EMBL" id="QDB70904.1"/>
    </source>
</evidence>
<accession>A0A4Y5TNH5</accession>
<evidence type="ECO:0000313" key="2">
    <source>
        <dbReference type="Proteomes" id="UP000319293"/>
    </source>
</evidence>
<name>A0A4Y5TNH5_9CAUD</name>
<dbReference type="Proteomes" id="UP000319293">
    <property type="component" value="Segment"/>
</dbReference>
<dbReference type="KEGG" id="vg:77948089"/>
<proteinExistence type="predicted"/>
<protein>
    <submittedName>
        <fullName evidence="1">Uncharacterized protein</fullName>
    </submittedName>
</protein>